<gene>
    <name evidence="1" type="ORF">AUJ59_00005</name>
</gene>
<accession>A0A1J4RRS1</accession>
<reference evidence="1 2" key="1">
    <citation type="journal article" date="2016" name="Environ. Microbiol.">
        <title>Genomic resolution of a cold subsurface aquifer community provides metabolic insights for novel microbes adapted to high CO concentrations.</title>
        <authorList>
            <person name="Probst A.J."/>
            <person name="Castelle C.J."/>
            <person name="Singh A."/>
            <person name="Brown C.T."/>
            <person name="Anantharaman K."/>
            <person name="Sharon I."/>
            <person name="Hug L.A."/>
            <person name="Burstein D."/>
            <person name="Emerson J.B."/>
            <person name="Thomas B.C."/>
            <person name="Banfield J.F."/>
        </authorList>
    </citation>
    <scope>NUCLEOTIDE SEQUENCE [LARGE SCALE GENOMIC DNA]</scope>
    <source>
        <strain evidence="1">CG1_02_47_37</strain>
    </source>
</reference>
<evidence type="ECO:0000313" key="1">
    <source>
        <dbReference type="EMBL" id="OIN90091.1"/>
    </source>
</evidence>
<organism evidence="1 2">
    <name type="scientific">Candidatus Beckwithbacteria bacterium CG1_02_47_37</name>
    <dbReference type="NCBI Taxonomy" id="1805034"/>
    <lineage>
        <taxon>Bacteria</taxon>
        <taxon>Candidatus Beckwithiibacteriota</taxon>
    </lineage>
</organism>
<comment type="caution">
    <text evidence="1">The sequence shown here is derived from an EMBL/GenBank/DDBJ whole genome shotgun (WGS) entry which is preliminary data.</text>
</comment>
<dbReference type="STRING" id="1805034.AUJ59_00005"/>
<protein>
    <submittedName>
        <fullName evidence="1">Uncharacterized protein</fullName>
    </submittedName>
</protein>
<dbReference type="Proteomes" id="UP000183144">
    <property type="component" value="Unassembled WGS sequence"/>
</dbReference>
<evidence type="ECO:0000313" key="2">
    <source>
        <dbReference type="Proteomes" id="UP000183144"/>
    </source>
</evidence>
<name>A0A1J4RRS1_9BACT</name>
<dbReference type="EMBL" id="MNUI01000001">
    <property type="protein sequence ID" value="OIN90091.1"/>
    <property type="molecule type" value="Genomic_DNA"/>
</dbReference>
<sequence>MKYQIISAKPGEKLDVLPLLKYPQDFHGSTQVDHLVKFGDSFTGLIGKSKADLPKDGVIILEHDVNEAKKLMDKINDLAQQIIADSTKYDDQGFCREYFELARVGYRMLDKYPPVGIPISLERAGLVTTRLALNLDKDAVIDNEVAVVTKRTHLIGEPETNLSVTVQWRDREKLKTIDGQEILLSDFVNPASGSSGLALVVAAKELGVKPIQINHRSISCTRQGVIFVRKALQEWGISSTFYSVGECDELNEMYYLTGGRAVADAGHVLRHFLPKWYIM</sequence>
<proteinExistence type="predicted"/>
<dbReference type="AlphaFoldDB" id="A0A1J4RRS1"/>